<keyword evidence="9" id="KW-0868">Chloride</keyword>
<comment type="caution">
    <text evidence="16">The sequence shown here is derived from an EMBL/GenBank/DDBJ whole genome shotgun (WGS) entry which is preliminary data.</text>
</comment>
<reference evidence="16 17" key="1">
    <citation type="journal article" date="2021" name="Elife">
        <title>Chloroplast acquisition without the gene transfer in kleptoplastic sea slugs, Plakobranchus ocellatus.</title>
        <authorList>
            <person name="Maeda T."/>
            <person name="Takahashi S."/>
            <person name="Yoshida T."/>
            <person name="Shimamura S."/>
            <person name="Takaki Y."/>
            <person name="Nagai Y."/>
            <person name="Toyoda A."/>
            <person name="Suzuki Y."/>
            <person name="Arimoto A."/>
            <person name="Ishii H."/>
            <person name="Satoh N."/>
            <person name="Nishiyama T."/>
            <person name="Hasebe M."/>
            <person name="Maruyama T."/>
            <person name="Minagawa J."/>
            <person name="Obokata J."/>
            <person name="Shigenobu S."/>
        </authorList>
    </citation>
    <scope>NUCLEOTIDE SEQUENCE [LARGE SCALE GENOMIC DNA]</scope>
</reference>
<feature type="domain" description="Glycosyl hydrolase family 13 catalytic" evidence="15">
    <location>
        <begin position="137"/>
        <end position="502"/>
    </location>
</feature>
<dbReference type="Gene3D" id="3.20.20.80">
    <property type="entry name" value="Glycosidases"/>
    <property type="match status" value="1"/>
</dbReference>
<comment type="similarity">
    <text evidence="4 12">Belongs to the glycosyl hydrolase 13 family.</text>
</comment>
<evidence type="ECO:0000256" key="1">
    <source>
        <dbReference type="ARBA" id="ARBA00000548"/>
    </source>
</evidence>
<dbReference type="GO" id="GO:0046872">
    <property type="term" value="F:metal ion binding"/>
    <property type="evidence" value="ECO:0007669"/>
    <property type="project" value="UniProtKB-KW"/>
</dbReference>
<dbReference type="GO" id="GO:0005975">
    <property type="term" value="P:carbohydrate metabolic process"/>
    <property type="evidence" value="ECO:0007669"/>
    <property type="project" value="InterPro"/>
</dbReference>
<proteinExistence type="inferred from homology"/>
<evidence type="ECO:0000313" key="17">
    <source>
        <dbReference type="Proteomes" id="UP000762676"/>
    </source>
</evidence>
<keyword evidence="8" id="KW-0106">Calcium</keyword>
<dbReference type="PANTHER" id="PTHR43447">
    <property type="entry name" value="ALPHA-AMYLASE"/>
    <property type="match status" value="1"/>
</dbReference>
<evidence type="ECO:0000256" key="13">
    <source>
        <dbReference type="RuleBase" id="RU361134"/>
    </source>
</evidence>
<evidence type="ECO:0000256" key="4">
    <source>
        <dbReference type="ARBA" id="ARBA00008061"/>
    </source>
</evidence>
<keyword evidence="7 13" id="KW-0378">Hydrolase</keyword>
<sequence length="606" mass="68366">MTRFDMGPDGEFRAKNNLFDNLITDDETWVHLNTPETKRDFMTSKHPSSPVTKKFKVQNCAAKVMVIVFWDEKGVILSDILSQGQFINAAQYCSNLDRLRDVIRRERPGLLRRGVVLQHPLSSQYDDFHDPHCGGRQVIVHLFEWKWSDVAAECERYLGPKEFCGVQVSPPNEHAVITQGGDRPWWMRYQPVSYQLVSRSGDEGQFKDMVDRCRNVGVRIYVDAVLNHMTGLGTSGTGSAGSGFDADQRSYPGVPFGPNDFHQRSDCPSASGNVDNYQDPRNVRNCNLVSLVDINGGSDYVRGKQADYLNHLIDLGVAGFRCDASKHIWPGDMGAIQSRVRDLPEGGRPFFYHEVSDYNNEAVHDSEYFGEGYVTEFRYTVKVKNGVDNLDQLHYVYDQGWNMSPTNQALVFVDNHDTQRNGRVLTYKDGARYKRAQAFTLAYNYGFTRVMSSYYFDNKDQGPPHNGDFTTKDVTINGDGSCGNGWVCEHRWKPIGNMARFRNFVSSTDCVSNWNTANGVLSFNRANLGFFAMGFNSFNENRQTGMPPGSYCDLISDCRIKVNVDGGGNAQISPADGNEPFVAIISKRGYFNSTIKFRPLGQRAEW</sequence>
<protein>
    <recommendedName>
        <fullName evidence="5 13">Alpha-amylase</fullName>
        <ecNumber evidence="5 13">3.2.1.1</ecNumber>
    </recommendedName>
</protein>
<evidence type="ECO:0000256" key="6">
    <source>
        <dbReference type="ARBA" id="ARBA00022723"/>
    </source>
</evidence>
<dbReference type="Gene3D" id="3.30.420.10">
    <property type="entry name" value="Ribonuclease H-like superfamily/Ribonuclease H"/>
    <property type="match status" value="1"/>
</dbReference>
<dbReference type="InterPro" id="IPR006047">
    <property type="entry name" value="GH13_cat_dom"/>
</dbReference>
<keyword evidence="10 13" id="KW-0119">Carbohydrate metabolism</keyword>
<dbReference type="SMART" id="SM00642">
    <property type="entry name" value="Aamy"/>
    <property type="match status" value="1"/>
</dbReference>
<evidence type="ECO:0000259" key="15">
    <source>
        <dbReference type="SMART" id="SM00642"/>
    </source>
</evidence>
<dbReference type="EC" id="3.2.1.1" evidence="5 13"/>
<evidence type="ECO:0000256" key="7">
    <source>
        <dbReference type="ARBA" id="ARBA00022801"/>
    </source>
</evidence>
<comment type="cofactor">
    <cofactor evidence="3">
        <name>chloride</name>
        <dbReference type="ChEBI" id="CHEBI:17996"/>
    </cofactor>
</comment>
<evidence type="ECO:0000256" key="5">
    <source>
        <dbReference type="ARBA" id="ARBA00012595"/>
    </source>
</evidence>
<evidence type="ECO:0000256" key="12">
    <source>
        <dbReference type="RuleBase" id="RU003615"/>
    </source>
</evidence>
<dbReference type="AlphaFoldDB" id="A0AAV4HH94"/>
<comment type="catalytic activity">
    <reaction evidence="1 13">
        <text>Endohydrolysis of (1-&gt;4)-alpha-D-glucosidic linkages in polysaccharides containing three or more (1-&gt;4)-alpha-linked D-glucose units.</text>
        <dbReference type="EC" id="3.2.1.1"/>
    </reaction>
</comment>
<accession>A0AAV4HH94</accession>
<evidence type="ECO:0000256" key="10">
    <source>
        <dbReference type="ARBA" id="ARBA00023277"/>
    </source>
</evidence>
<dbReference type="EMBL" id="BMAT01005613">
    <property type="protein sequence ID" value="GFR97019.1"/>
    <property type="molecule type" value="Genomic_DNA"/>
</dbReference>
<dbReference type="SMART" id="SM00632">
    <property type="entry name" value="Aamy_C"/>
    <property type="match status" value="1"/>
</dbReference>
<feature type="domain" description="Alpha-amylase C-terminal" evidence="14">
    <location>
        <begin position="512"/>
        <end position="589"/>
    </location>
</feature>
<dbReference type="Pfam" id="PF00128">
    <property type="entry name" value="Alpha-amylase"/>
    <property type="match status" value="1"/>
</dbReference>
<dbReference type="SUPFAM" id="SSF51011">
    <property type="entry name" value="Glycosyl hydrolase domain"/>
    <property type="match status" value="1"/>
</dbReference>
<dbReference type="GO" id="GO:0004556">
    <property type="term" value="F:alpha-amylase activity"/>
    <property type="evidence" value="ECO:0007669"/>
    <property type="project" value="UniProtKB-UniRule"/>
</dbReference>
<evidence type="ECO:0000256" key="3">
    <source>
        <dbReference type="ARBA" id="ARBA00001923"/>
    </source>
</evidence>
<dbReference type="InterPro" id="IPR013780">
    <property type="entry name" value="Glyco_hydro_b"/>
</dbReference>
<dbReference type="PRINTS" id="PR00110">
    <property type="entry name" value="ALPHAAMYLASE"/>
</dbReference>
<dbReference type="Gene3D" id="2.60.40.1180">
    <property type="entry name" value="Golgi alpha-mannosidase II"/>
    <property type="match status" value="1"/>
</dbReference>
<evidence type="ECO:0000256" key="2">
    <source>
        <dbReference type="ARBA" id="ARBA00001913"/>
    </source>
</evidence>
<dbReference type="InterPro" id="IPR017853">
    <property type="entry name" value="GH"/>
</dbReference>
<dbReference type="InterPro" id="IPR031319">
    <property type="entry name" value="A-amylase_C"/>
</dbReference>
<dbReference type="InterPro" id="IPR001888">
    <property type="entry name" value="Transposase_1"/>
</dbReference>
<dbReference type="CDD" id="cd11317">
    <property type="entry name" value="AmyAc_bac_euk_AmyA"/>
    <property type="match status" value="1"/>
</dbReference>
<keyword evidence="17" id="KW-1185">Reference proteome</keyword>
<evidence type="ECO:0000256" key="8">
    <source>
        <dbReference type="ARBA" id="ARBA00022837"/>
    </source>
</evidence>
<gene>
    <name evidence="16" type="ORF">ElyMa_002735500</name>
</gene>
<evidence type="ECO:0000256" key="9">
    <source>
        <dbReference type="ARBA" id="ARBA00023214"/>
    </source>
</evidence>
<name>A0AAV4HH94_9GAST</name>
<dbReference type="InterPro" id="IPR006046">
    <property type="entry name" value="Alpha_amylase"/>
</dbReference>
<evidence type="ECO:0000313" key="16">
    <source>
        <dbReference type="EMBL" id="GFR97019.1"/>
    </source>
</evidence>
<dbReference type="GO" id="GO:0003676">
    <property type="term" value="F:nucleic acid binding"/>
    <property type="evidence" value="ECO:0007669"/>
    <property type="project" value="InterPro"/>
</dbReference>
<comment type="cofactor">
    <cofactor evidence="2">
        <name>Ca(2+)</name>
        <dbReference type="ChEBI" id="CHEBI:29108"/>
    </cofactor>
</comment>
<dbReference type="Pfam" id="PF01359">
    <property type="entry name" value="Transposase_1"/>
    <property type="match status" value="1"/>
</dbReference>
<dbReference type="InterPro" id="IPR036397">
    <property type="entry name" value="RNaseH_sf"/>
</dbReference>
<dbReference type="Proteomes" id="UP000762676">
    <property type="component" value="Unassembled WGS sequence"/>
</dbReference>
<keyword evidence="11 13" id="KW-0326">Glycosidase</keyword>
<evidence type="ECO:0000256" key="11">
    <source>
        <dbReference type="ARBA" id="ARBA00023295"/>
    </source>
</evidence>
<keyword evidence="6" id="KW-0479">Metal-binding</keyword>
<dbReference type="SUPFAM" id="SSF51445">
    <property type="entry name" value="(Trans)glycosidases"/>
    <property type="match status" value="1"/>
</dbReference>
<organism evidence="16 17">
    <name type="scientific">Elysia marginata</name>
    <dbReference type="NCBI Taxonomy" id="1093978"/>
    <lineage>
        <taxon>Eukaryota</taxon>
        <taxon>Metazoa</taxon>
        <taxon>Spiralia</taxon>
        <taxon>Lophotrochozoa</taxon>
        <taxon>Mollusca</taxon>
        <taxon>Gastropoda</taxon>
        <taxon>Heterobranchia</taxon>
        <taxon>Euthyneura</taxon>
        <taxon>Panpulmonata</taxon>
        <taxon>Sacoglossa</taxon>
        <taxon>Placobranchoidea</taxon>
        <taxon>Plakobranchidae</taxon>
        <taxon>Elysia</taxon>
    </lineage>
</organism>
<evidence type="ECO:0000259" key="14">
    <source>
        <dbReference type="SMART" id="SM00632"/>
    </source>
</evidence>